<dbReference type="RefSeq" id="WP_141919507.1">
    <property type="nucleotide sequence ID" value="NZ_VFOF01000001.1"/>
</dbReference>
<sequence>MKEKLAFILGGVAILIASGVFLLCRSGRASDIISKTIKSTSPVRLYAEDARNNYINNKITRHFERYDLDHDQKISRDEYLAGRRRAFERLDKNHDNVLTFDEYAASASSHFDQADQDHDGFLNREDFATIDKKRIHEERNIDK</sequence>
<evidence type="ECO:0000259" key="1">
    <source>
        <dbReference type="PROSITE" id="PS50222"/>
    </source>
</evidence>
<protein>
    <submittedName>
        <fullName evidence="2">EF hand domain-containing protein</fullName>
    </submittedName>
</protein>
<dbReference type="SUPFAM" id="SSF47473">
    <property type="entry name" value="EF-hand"/>
    <property type="match status" value="1"/>
</dbReference>
<evidence type="ECO:0000313" key="3">
    <source>
        <dbReference type="Proteomes" id="UP000316887"/>
    </source>
</evidence>
<dbReference type="InterPro" id="IPR011992">
    <property type="entry name" value="EF-hand-dom_pair"/>
</dbReference>
<dbReference type="PROSITE" id="PS50222">
    <property type="entry name" value="EF_HAND_2"/>
    <property type="match status" value="1"/>
</dbReference>
<reference evidence="2 3" key="1">
    <citation type="submission" date="2019-06" db="EMBL/GenBank/DDBJ databases">
        <title>Genome sequencing of Zymomonas mobilis strains for genetic engineering and biofuel applications.</title>
        <authorList>
            <person name="Teravest M."/>
        </authorList>
    </citation>
    <scope>NUCLEOTIDE SEQUENCE [LARGE SCALE GENOMIC DNA]</scope>
    <source>
        <strain evidence="2 3">AN0101</strain>
    </source>
</reference>
<dbReference type="InterPro" id="IPR018247">
    <property type="entry name" value="EF_Hand_1_Ca_BS"/>
</dbReference>
<dbReference type="AlphaFoldDB" id="A0A542W0M6"/>
<dbReference type="PROSITE" id="PS00018">
    <property type="entry name" value="EF_HAND_1"/>
    <property type="match status" value="2"/>
</dbReference>
<feature type="domain" description="EF-hand" evidence="1">
    <location>
        <begin position="78"/>
        <end position="113"/>
    </location>
</feature>
<dbReference type="Proteomes" id="UP000316887">
    <property type="component" value="Unassembled WGS sequence"/>
</dbReference>
<accession>A0A542W0M6</accession>
<dbReference type="Gene3D" id="1.10.238.10">
    <property type="entry name" value="EF-hand"/>
    <property type="match status" value="1"/>
</dbReference>
<gene>
    <name evidence="2" type="ORF">FBY58_0699</name>
</gene>
<name>A0A542W0M6_ZYMMB</name>
<dbReference type="GO" id="GO:0005509">
    <property type="term" value="F:calcium ion binding"/>
    <property type="evidence" value="ECO:0007669"/>
    <property type="project" value="InterPro"/>
</dbReference>
<dbReference type="EMBL" id="VFOF01000001">
    <property type="protein sequence ID" value="TQL17138.1"/>
    <property type="molecule type" value="Genomic_DNA"/>
</dbReference>
<dbReference type="InterPro" id="IPR002048">
    <property type="entry name" value="EF_hand_dom"/>
</dbReference>
<evidence type="ECO:0000313" key="2">
    <source>
        <dbReference type="EMBL" id="TQL17138.1"/>
    </source>
</evidence>
<comment type="caution">
    <text evidence="2">The sequence shown here is derived from an EMBL/GenBank/DDBJ whole genome shotgun (WGS) entry which is preliminary data.</text>
</comment>
<organism evidence="2 3">
    <name type="scientific">Zymomonas mobilis</name>
    <dbReference type="NCBI Taxonomy" id="542"/>
    <lineage>
        <taxon>Bacteria</taxon>
        <taxon>Pseudomonadati</taxon>
        <taxon>Pseudomonadota</taxon>
        <taxon>Alphaproteobacteria</taxon>
        <taxon>Sphingomonadales</taxon>
        <taxon>Zymomonadaceae</taxon>
        <taxon>Zymomonas</taxon>
    </lineage>
</organism>
<dbReference type="OrthoDB" id="7391686at2"/>
<dbReference type="Pfam" id="PF13202">
    <property type="entry name" value="EF-hand_5"/>
    <property type="match status" value="2"/>
</dbReference>
<proteinExistence type="predicted"/>